<dbReference type="Proteomes" id="UP001064048">
    <property type="component" value="Chromosome 9"/>
</dbReference>
<evidence type="ECO:0000313" key="2">
    <source>
        <dbReference type="Proteomes" id="UP001064048"/>
    </source>
</evidence>
<dbReference type="EMBL" id="CM046109">
    <property type="protein sequence ID" value="KAI8442087.1"/>
    <property type="molecule type" value="Genomic_DNA"/>
</dbReference>
<comment type="caution">
    <text evidence="1">The sequence shown here is derived from an EMBL/GenBank/DDBJ whole genome shotgun (WGS) entry which is preliminary data.</text>
</comment>
<reference evidence="1 2" key="1">
    <citation type="journal article" date="2022" name="Genome Biol. Evol.">
        <title>The Spruce Budworm Genome: Reconstructing the Evolutionary History of Antifreeze Proteins.</title>
        <authorList>
            <person name="Beliveau C."/>
            <person name="Gagne P."/>
            <person name="Picq S."/>
            <person name="Vernygora O."/>
            <person name="Keeling C.I."/>
            <person name="Pinkney K."/>
            <person name="Doucet D."/>
            <person name="Wen F."/>
            <person name="Johnston J.S."/>
            <person name="Maaroufi H."/>
            <person name="Boyle B."/>
            <person name="Laroche J."/>
            <person name="Dewar K."/>
            <person name="Juretic N."/>
            <person name="Blackburn G."/>
            <person name="Nisole A."/>
            <person name="Brunet B."/>
            <person name="Brandao M."/>
            <person name="Lumley L."/>
            <person name="Duan J."/>
            <person name="Quan G."/>
            <person name="Lucarotti C.J."/>
            <person name="Roe A.D."/>
            <person name="Sperling F.A.H."/>
            <person name="Levesque R.C."/>
            <person name="Cusson M."/>
        </authorList>
    </citation>
    <scope>NUCLEOTIDE SEQUENCE [LARGE SCALE GENOMIC DNA]</scope>
    <source>
        <strain evidence="1">Glfc:IPQL:Cfum</strain>
    </source>
</reference>
<name>A0ACC0L008_CHOFU</name>
<proteinExistence type="predicted"/>
<evidence type="ECO:0000313" key="1">
    <source>
        <dbReference type="EMBL" id="KAI8442087.1"/>
    </source>
</evidence>
<keyword evidence="2" id="KW-1185">Reference proteome</keyword>
<accession>A0ACC0L008</accession>
<sequence length="652" mass="75266">MDQKPLHEISKRSIVINKSEEPSFSWQNSFLTVRSEKGLNLLYFSHGLQCIDKQIDWCVISIPSPKHCPATSLFSSKFKRRPMKNFEYEQMTMQPSLWPHNPLLVEELASIIAFEWSPPDFIYNNESILAILTNVGNVELYGPRSCGFKSIFNISSVIEEKFKDNSNSLPRDFGEFKKRVTAVVTTAMCWGNEHNCAFNFVTAQKNGDVHFWKLKCEAEVVHIDLLTTLDTKSEEIVMMKWIPLSNEVFFLIMANESGQLFVYKYLWECDNLKLVNVEFLWSSKDRFVVKHMKYSLNGDNIVIICNKQRHLLVLLVDVNCNKISERLYNINDHKITSISENNKEIYVTTINSNVYKVVVTISGENIGLDLTPVLIKENYANKELYGVLFSNNKMICALALVDRKLMYRKENITVDIVFLTENVNHENEISCLLTNPKKRLTEYNDCIEMLRYKTMKLKTLPSLDYLKLYSNSTNNLAKMKVYHILLILYNSLDKILRNGSKGWLPETSLEIVREKILALHAIQVMRDLYIKVQNGECLDGLKEETFVATKKYIKYYCQKHNVALTDLVSSDIMEAVQVDHEYTCQCCDKVINGFSCADGHLNMFCALTLTPIESDTYLTCKRCGILARIELLEEKPLCVFCDAYLNYYSLPS</sequence>
<gene>
    <name evidence="1" type="ORF">MSG28_005721</name>
</gene>
<organism evidence="1 2">
    <name type="scientific">Choristoneura fumiferana</name>
    <name type="common">Spruce budworm moth</name>
    <name type="synonym">Archips fumiferana</name>
    <dbReference type="NCBI Taxonomy" id="7141"/>
    <lineage>
        <taxon>Eukaryota</taxon>
        <taxon>Metazoa</taxon>
        <taxon>Ecdysozoa</taxon>
        <taxon>Arthropoda</taxon>
        <taxon>Hexapoda</taxon>
        <taxon>Insecta</taxon>
        <taxon>Pterygota</taxon>
        <taxon>Neoptera</taxon>
        <taxon>Endopterygota</taxon>
        <taxon>Lepidoptera</taxon>
        <taxon>Glossata</taxon>
        <taxon>Ditrysia</taxon>
        <taxon>Tortricoidea</taxon>
        <taxon>Tortricidae</taxon>
        <taxon>Tortricinae</taxon>
        <taxon>Choristoneura</taxon>
    </lineage>
</organism>
<protein>
    <submittedName>
        <fullName evidence="1">Uncharacterized protein</fullName>
    </submittedName>
</protein>